<dbReference type="InterPro" id="IPR057251">
    <property type="entry name" value="FP_C"/>
</dbReference>
<dbReference type="Proteomes" id="UP001249851">
    <property type="component" value="Unassembled WGS sequence"/>
</dbReference>
<evidence type="ECO:0000313" key="4">
    <source>
        <dbReference type="Proteomes" id="UP001249851"/>
    </source>
</evidence>
<keyword evidence="1" id="KW-0175">Coiled coil</keyword>
<dbReference type="EMBL" id="JARQWQ010000090">
    <property type="protein sequence ID" value="KAK2552078.1"/>
    <property type="molecule type" value="Genomic_DNA"/>
</dbReference>
<accession>A0AAD9UW21</accession>
<dbReference type="Pfam" id="PF25298">
    <property type="entry name" value="Baculo_FP_2nd"/>
    <property type="match status" value="1"/>
</dbReference>
<organism evidence="3 4">
    <name type="scientific">Acropora cervicornis</name>
    <name type="common">Staghorn coral</name>
    <dbReference type="NCBI Taxonomy" id="6130"/>
    <lineage>
        <taxon>Eukaryota</taxon>
        <taxon>Metazoa</taxon>
        <taxon>Cnidaria</taxon>
        <taxon>Anthozoa</taxon>
        <taxon>Hexacorallia</taxon>
        <taxon>Scleractinia</taxon>
        <taxon>Astrocoeniina</taxon>
        <taxon>Acroporidae</taxon>
        <taxon>Acropora</taxon>
    </lineage>
</organism>
<name>A0AAD9UW21_ACRCE</name>
<feature type="coiled-coil region" evidence="1">
    <location>
        <begin position="5"/>
        <end position="32"/>
    </location>
</feature>
<gene>
    <name evidence="3" type="ORF">P5673_026823</name>
</gene>
<comment type="caution">
    <text evidence="3">The sequence shown here is derived from an EMBL/GenBank/DDBJ whole genome shotgun (WGS) entry which is preliminary data.</text>
</comment>
<keyword evidence="4" id="KW-1185">Reference proteome</keyword>
<evidence type="ECO:0000259" key="2">
    <source>
        <dbReference type="Pfam" id="PF25298"/>
    </source>
</evidence>
<proteinExistence type="predicted"/>
<reference evidence="3" key="1">
    <citation type="journal article" date="2023" name="G3 (Bethesda)">
        <title>Whole genome assembly and annotation of the endangered Caribbean coral Acropora cervicornis.</title>
        <authorList>
            <person name="Selwyn J.D."/>
            <person name="Vollmer S.V."/>
        </authorList>
    </citation>
    <scope>NUCLEOTIDE SEQUENCE</scope>
    <source>
        <strain evidence="3">K2</strain>
    </source>
</reference>
<reference evidence="3" key="2">
    <citation type="journal article" date="2023" name="Science">
        <title>Genomic signatures of disease resistance in endangered staghorn corals.</title>
        <authorList>
            <person name="Vollmer S.V."/>
            <person name="Selwyn J.D."/>
            <person name="Despard B.A."/>
            <person name="Roesel C.L."/>
        </authorList>
    </citation>
    <scope>NUCLEOTIDE SEQUENCE</scope>
    <source>
        <strain evidence="3">K2</strain>
    </source>
</reference>
<dbReference type="AlphaFoldDB" id="A0AAD9UW21"/>
<sequence length="228" mass="25493">MPVTIKALKKENSGLRTQVKALMTQIKNLQAKVDGTIVSESSHASTPPCSSAIEQSKSLEFLGLECDDLNNFRAFALREISAIKSTLEKIADKVKEHSLAIEEIQTYSYRFNVKPLGVPELSTRETALQTTTLRLAREEVMSRRTGISRVAPQVFGRPETSSLTNAMIVDHLTPKTQELFNSAKSFKVQHEFSYCWTKSGTVYLSRSEGSRPIKIKDLDDLQLLAQED</sequence>
<evidence type="ECO:0000313" key="3">
    <source>
        <dbReference type="EMBL" id="KAK2552078.1"/>
    </source>
</evidence>
<protein>
    <recommendedName>
        <fullName evidence="2">FP protein C-terminal domain-containing protein</fullName>
    </recommendedName>
</protein>
<evidence type="ECO:0000256" key="1">
    <source>
        <dbReference type="SAM" id="Coils"/>
    </source>
</evidence>
<feature type="domain" description="FP protein C-terminal" evidence="2">
    <location>
        <begin position="173"/>
        <end position="222"/>
    </location>
</feature>